<dbReference type="EMBL" id="VMKJ01000023">
    <property type="protein sequence ID" value="TVO35700.1"/>
    <property type="molecule type" value="Genomic_DNA"/>
</dbReference>
<dbReference type="Proteomes" id="UP000319828">
    <property type="component" value="Unassembled WGS sequence"/>
</dbReference>
<dbReference type="RefSeq" id="WP_144388460.1">
    <property type="nucleotide sequence ID" value="NZ_CANNCB010000011.1"/>
</dbReference>
<accession>A0A557P4V5</accession>
<sequence>MQNSWLNPDWRIQELDNASLDGISSNTSKMIYALIESSLMPNWKVELYQHINQHQLSEPYSESLFSGTHYQHLELGPVVVNITSYPELQTKWLTQFEQAPLGCILVAPSHVQQNHIADLLRNRLTIYKNATPTFLRYYEPRTMLAFIGALSNEERQHFFYPINAVYWHHNQWFQAHWSDPEIVPKQLGSWKMPPTQLNKMTDIMQQIQSHEVLA</sequence>
<name>A0A557P4V5_9VIBR</name>
<comment type="caution">
    <text evidence="2">The sequence shown here is derived from an EMBL/GenBank/DDBJ whole genome shotgun (WGS) entry which is preliminary data.</text>
</comment>
<evidence type="ECO:0000313" key="3">
    <source>
        <dbReference type="Proteomes" id="UP000319828"/>
    </source>
</evidence>
<dbReference type="OrthoDB" id="5870823at2"/>
<dbReference type="InterPro" id="IPR025391">
    <property type="entry name" value="DUF4123"/>
</dbReference>
<dbReference type="AlphaFoldDB" id="A0A557P4V5"/>
<evidence type="ECO:0000259" key="1">
    <source>
        <dbReference type="Pfam" id="PF13503"/>
    </source>
</evidence>
<proteinExistence type="predicted"/>
<protein>
    <submittedName>
        <fullName evidence="2">DUF4123 domain-containing protein</fullName>
    </submittedName>
</protein>
<gene>
    <name evidence="2" type="ORF">FOF44_11470</name>
</gene>
<evidence type="ECO:0000313" key="2">
    <source>
        <dbReference type="EMBL" id="TVO35700.1"/>
    </source>
</evidence>
<dbReference type="Pfam" id="PF13503">
    <property type="entry name" value="DUF4123"/>
    <property type="match status" value="1"/>
</dbReference>
<organism evidence="2 3">
    <name type="scientific">Vibrio algivorus</name>
    <dbReference type="NCBI Taxonomy" id="1667024"/>
    <lineage>
        <taxon>Bacteria</taxon>
        <taxon>Pseudomonadati</taxon>
        <taxon>Pseudomonadota</taxon>
        <taxon>Gammaproteobacteria</taxon>
        <taxon>Vibrionales</taxon>
        <taxon>Vibrionaceae</taxon>
        <taxon>Vibrio</taxon>
    </lineage>
</organism>
<reference evidence="2 3" key="1">
    <citation type="submission" date="2019-07" db="EMBL/GenBank/DDBJ databases">
        <title>The draft genome sequence of Vibrio algivorus M1486.</title>
        <authorList>
            <person name="Meng X."/>
        </authorList>
    </citation>
    <scope>NUCLEOTIDE SEQUENCE [LARGE SCALE GENOMIC DNA]</scope>
    <source>
        <strain evidence="2 3">M1486</strain>
    </source>
</reference>
<feature type="domain" description="DUF4123" evidence="1">
    <location>
        <begin position="31"/>
        <end position="156"/>
    </location>
</feature>